<keyword evidence="1" id="KW-0802">TPR repeat</keyword>
<feature type="repeat" description="TPR" evidence="1">
    <location>
        <begin position="159"/>
        <end position="192"/>
    </location>
</feature>
<dbReference type="Pfam" id="PF13181">
    <property type="entry name" value="TPR_8"/>
    <property type="match status" value="2"/>
</dbReference>
<keyword evidence="3" id="KW-1185">Reference proteome</keyword>
<dbReference type="SUPFAM" id="SSF53756">
    <property type="entry name" value="UDP-Glycosyltransferase/glycogen phosphorylase"/>
    <property type="match status" value="1"/>
</dbReference>
<protein>
    <submittedName>
        <fullName evidence="2">Beta-barrel assembly-enhancing protease</fullName>
        <ecNumber evidence="2">3.4.-.-</ecNumber>
    </submittedName>
</protein>
<dbReference type="PANTHER" id="PTHR44809">
    <property type="match status" value="1"/>
</dbReference>
<evidence type="ECO:0000256" key="1">
    <source>
        <dbReference type="PROSITE-ProRule" id="PRU00339"/>
    </source>
</evidence>
<dbReference type="PROSITE" id="PS50005">
    <property type="entry name" value="TPR"/>
    <property type="match status" value="5"/>
</dbReference>
<dbReference type="Gene3D" id="1.25.40.10">
    <property type="entry name" value="Tetratricopeptide repeat domain"/>
    <property type="match status" value="1"/>
</dbReference>
<dbReference type="EC" id="3.4.-.-" evidence="2"/>
<dbReference type="SMART" id="SM00028">
    <property type="entry name" value="TPR"/>
    <property type="match status" value="6"/>
</dbReference>
<dbReference type="InterPro" id="IPR019734">
    <property type="entry name" value="TPR_rpt"/>
</dbReference>
<dbReference type="Gene3D" id="3.40.50.2000">
    <property type="entry name" value="Glycogen Phosphorylase B"/>
    <property type="match status" value="1"/>
</dbReference>
<dbReference type="Proteomes" id="UP000216752">
    <property type="component" value="Chromosome"/>
</dbReference>
<evidence type="ECO:0000313" key="2">
    <source>
        <dbReference type="EMBL" id="XFO68761.1"/>
    </source>
</evidence>
<gene>
    <name evidence="2" type="primary">bepA_7</name>
    <name evidence="2" type="ORF">SPSIL_049840</name>
</gene>
<dbReference type="EMBL" id="CP155573">
    <property type="protein sequence ID" value="XFO68761.1"/>
    <property type="molecule type" value="Genomic_DNA"/>
</dbReference>
<dbReference type="InterPro" id="IPR011990">
    <property type="entry name" value="TPR-like_helical_dom_sf"/>
</dbReference>
<feature type="repeat" description="TPR" evidence="1">
    <location>
        <begin position="125"/>
        <end position="158"/>
    </location>
</feature>
<dbReference type="InterPro" id="IPR052943">
    <property type="entry name" value="TMTC_O-mannosyl-trnsfr"/>
</dbReference>
<sequence>MDEQIEEVLADCRNILKHNPYHAQAHVTIGNIMRLKNDFVAALVAYHTAIDLDASLLEAYINLAGILIYQKKYKQAIDTIQKALFYHTESPELYLNLGLAFKLDGDWVMATEMYEKAITLRPYWAEAYYNLAGVLKRQNRIEEAIVAYQTTLAIKPDWAEAYNDFGILLQYNNQLEKAYQMYSKAVALKPLWPISTYNLAKLAIKQGWIEQAIEWLRKTIAIEPDFSPAHVDLALLLLQQGNYIEGWKEYEWRLNDHNYAIYRKMSGMPLWDGTALNGRTLLLWSEQGLGDTLQFVRYISLIQKEGGTIILQVPQLLVLLLKNLVGVDQVIPNSEPINGFDVHCSLFSLPRIFGTTLENIPSVVPYLQSPSSFSPELYMTIVDESSFKIGIVWKSGNKYINHQWRDCDLSYFQRLTKIKNVKLFSMQVGEDQKELLNSPGQKISNLACYIDHFASTAAIVEHMDLIITVDTAMAHLAGGLGKKVWLLLNASADWRWMLWGNYSPWYPTMRLFRQSQPGDWTSVFDQITQLLNETSTLGNEAQISNLSKCQ</sequence>
<feature type="repeat" description="TPR" evidence="1">
    <location>
        <begin position="57"/>
        <end position="90"/>
    </location>
</feature>
<keyword evidence="2" id="KW-0645">Protease</keyword>
<dbReference type="PROSITE" id="PS50293">
    <property type="entry name" value="TPR_REGION"/>
    <property type="match status" value="1"/>
</dbReference>
<accession>A0ABZ3IT71</accession>
<keyword evidence="2" id="KW-0378">Hydrolase</keyword>
<dbReference type="SUPFAM" id="SSF48452">
    <property type="entry name" value="TPR-like"/>
    <property type="match status" value="1"/>
</dbReference>
<dbReference type="PANTHER" id="PTHR44809:SF1">
    <property type="entry name" value="PROTEIN O-MANNOSYL-TRANSFERASE TMTC1"/>
    <property type="match status" value="1"/>
</dbReference>
<dbReference type="GO" id="GO:0006508">
    <property type="term" value="P:proteolysis"/>
    <property type="evidence" value="ECO:0007669"/>
    <property type="project" value="UniProtKB-KW"/>
</dbReference>
<feature type="repeat" description="TPR" evidence="1">
    <location>
        <begin position="91"/>
        <end position="124"/>
    </location>
</feature>
<dbReference type="GO" id="GO:0008233">
    <property type="term" value="F:peptidase activity"/>
    <property type="evidence" value="ECO:0007669"/>
    <property type="project" value="UniProtKB-KW"/>
</dbReference>
<feature type="repeat" description="TPR" evidence="1">
    <location>
        <begin position="193"/>
        <end position="226"/>
    </location>
</feature>
<proteinExistence type="predicted"/>
<reference evidence="2" key="1">
    <citation type="submission" date="2024-05" db="EMBL/GenBank/DDBJ databases">
        <title>Isolation and characterization of Sporomusa carbonis sp. nov., a carboxydotrophic hydrogenogen in the genus of Sporomusa isolated from a charcoal burning pile.</title>
        <authorList>
            <person name="Boeer T."/>
            <person name="Rosenbaum F."/>
            <person name="Eysell L."/>
            <person name="Mueller V."/>
            <person name="Daniel R."/>
            <person name="Poehlein A."/>
        </authorList>
    </citation>
    <scope>NUCLEOTIDE SEQUENCE [LARGE SCALE GENOMIC DNA]</scope>
    <source>
        <strain evidence="2">DSM 10669</strain>
    </source>
</reference>
<evidence type="ECO:0000313" key="3">
    <source>
        <dbReference type="Proteomes" id="UP000216752"/>
    </source>
</evidence>
<name>A0ABZ3IT71_9FIRM</name>
<dbReference type="Pfam" id="PF14559">
    <property type="entry name" value="TPR_19"/>
    <property type="match status" value="1"/>
</dbReference>
<organism evidence="2 3">
    <name type="scientific">Sporomusa silvacetica DSM 10669</name>
    <dbReference type="NCBI Taxonomy" id="1123289"/>
    <lineage>
        <taxon>Bacteria</taxon>
        <taxon>Bacillati</taxon>
        <taxon>Bacillota</taxon>
        <taxon>Negativicutes</taxon>
        <taxon>Selenomonadales</taxon>
        <taxon>Sporomusaceae</taxon>
        <taxon>Sporomusa</taxon>
    </lineage>
</organism>